<dbReference type="Proteomes" id="UP000036681">
    <property type="component" value="Unplaced"/>
</dbReference>
<protein>
    <submittedName>
        <fullName evidence="2">MICOS complex subunit MIC13</fullName>
    </submittedName>
</protein>
<evidence type="ECO:0000313" key="2">
    <source>
        <dbReference type="WBParaSite" id="ALUE_0000210101-mRNA-1"/>
    </source>
</evidence>
<proteinExistence type="predicted"/>
<dbReference type="WBParaSite" id="ALUE_0000210101-mRNA-1">
    <property type="protein sequence ID" value="ALUE_0000210101-mRNA-1"/>
    <property type="gene ID" value="ALUE_0000210101"/>
</dbReference>
<accession>A0A0M3HKQ6</accession>
<organism evidence="1 2">
    <name type="scientific">Ascaris lumbricoides</name>
    <name type="common">Giant roundworm</name>
    <dbReference type="NCBI Taxonomy" id="6252"/>
    <lineage>
        <taxon>Eukaryota</taxon>
        <taxon>Metazoa</taxon>
        <taxon>Ecdysozoa</taxon>
        <taxon>Nematoda</taxon>
        <taxon>Chromadorea</taxon>
        <taxon>Rhabditida</taxon>
        <taxon>Spirurina</taxon>
        <taxon>Ascaridomorpha</taxon>
        <taxon>Ascaridoidea</taxon>
        <taxon>Ascarididae</taxon>
        <taxon>Ascaris</taxon>
    </lineage>
</organism>
<evidence type="ECO:0000313" key="1">
    <source>
        <dbReference type="Proteomes" id="UP000036681"/>
    </source>
</evidence>
<sequence length="88" mass="9477">MAKVYSKVCVLNRLRARGTLDFMNASVEIPKGGSLVKKLVVTSAVITGATGSVVAYSYIDPSFRAQVEEIIPYSKEFFGRTIGGSSLE</sequence>
<dbReference type="AlphaFoldDB" id="A0A0M3HKQ6"/>
<keyword evidence="1" id="KW-1185">Reference proteome</keyword>
<reference evidence="2" key="1">
    <citation type="submission" date="2017-02" db="UniProtKB">
        <authorList>
            <consortium name="WormBaseParasite"/>
        </authorList>
    </citation>
    <scope>IDENTIFICATION</scope>
</reference>
<name>A0A0M3HKQ6_ASCLU</name>